<dbReference type="AlphaFoldDB" id="A0A1I3IM29"/>
<name>A0A1I3IM29_9ACTN</name>
<proteinExistence type="predicted"/>
<dbReference type="Proteomes" id="UP000199111">
    <property type="component" value="Unassembled WGS sequence"/>
</dbReference>
<dbReference type="GeneID" id="96297101"/>
<evidence type="ECO:0000256" key="1">
    <source>
        <dbReference type="SAM" id="MobiDB-lite"/>
    </source>
</evidence>
<gene>
    <name evidence="2" type="ORF">SAMN05216275_103345</name>
</gene>
<protein>
    <submittedName>
        <fullName evidence="2">Uncharacterized protein</fullName>
    </submittedName>
</protein>
<evidence type="ECO:0000313" key="2">
    <source>
        <dbReference type="EMBL" id="SFI48897.1"/>
    </source>
</evidence>
<keyword evidence="3" id="KW-1185">Reference proteome</keyword>
<sequence>MIKVKGTDKPDERRDFPMGHIGVFDLPGLCFGVATFGPGWRWPESVKPIAGTDSCEAPHNGYVVRGRTHPLTPWGERRGARRSRA</sequence>
<dbReference type="RefSeq" id="WP_245789152.1">
    <property type="nucleotide sequence ID" value="NZ_FOQY01000003.1"/>
</dbReference>
<feature type="region of interest" description="Disordered" evidence="1">
    <location>
        <begin position="66"/>
        <end position="85"/>
    </location>
</feature>
<organism evidence="2 3">
    <name type="scientific">Streptosporangium canum</name>
    <dbReference type="NCBI Taxonomy" id="324952"/>
    <lineage>
        <taxon>Bacteria</taxon>
        <taxon>Bacillati</taxon>
        <taxon>Actinomycetota</taxon>
        <taxon>Actinomycetes</taxon>
        <taxon>Streptosporangiales</taxon>
        <taxon>Streptosporangiaceae</taxon>
        <taxon>Streptosporangium</taxon>
    </lineage>
</organism>
<reference evidence="3" key="1">
    <citation type="submission" date="2016-10" db="EMBL/GenBank/DDBJ databases">
        <authorList>
            <person name="Varghese N."/>
            <person name="Submissions S."/>
        </authorList>
    </citation>
    <scope>NUCLEOTIDE SEQUENCE [LARGE SCALE GENOMIC DNA]</scope>
    <source>
        <strain evidence="3">CGMCC 4.2126</strain>
    </source>
</reference>
<accession>A0A1I3IM29</accession>
<dbReference type="EMBL" id="FOQY01000003">
    <property type="protein sequence ID" value="SFI48897.1"/>
    <property type="molecule type" value="Genomic_DNA"/>
</dbReference>
<evidence type="ECO:0000313" key="3">
    <source>
        <dbReference type="Proteomes" id="UP000199111"/>
    </source>
</evidence>